<dbReference type="PANTHER" id="PTHR28243">
    <property type="entry name" value="AGL049CP"/>
    <property type="match status" value="1"/>
</dbReference>
<dbReference type="Proteomes" id="UP000230605">
    <property type="component" value="Chromosome 5"/>
</dbReference>
<dbReference type="EMBL" id="LKMD01000108">
    <property type="protein sequence ID" value="PIA89286.1"/>
    <property type="molecule type" value="Genomic_DNA"/>
</dbReference>
<evidence type="ECO:0000313" key="3">
    <source>
        <dbReference type="EMBL" id="WPB03014.1"/>
    </source>
</evidence>
<dbReference type="InterPro" id="IPR012349">
    <property type="entry name" value="Split_barrel_FMN-bd"/>
</dbReference>
<dbReference type="Proteomes" id="UP001302367">
    <property type="component" value="Chromosome 5"/>
</dbReference>
<dbReference type="GO" id="GO:0010181">
    <property type="term" value="F:FMN binding"/>
    <property type="evidence" value="ECO:0007669"/>
    <property type="project" value="InterPro"/>
</dbReference>
<accession>A0A2G5H9R9</accession>
<dbReference type="SUPFAM" id="SSF50475">
    <property type="entry name" value="FMN-binding split barrel"/>
    <property type="match status" value="1"/>
</dbReference>
<evidence type="ECO:0000313" key="5">
    <source>
        <dbReference type="Proteomes" id="UP001302367"/>
    </source>
</evidence>
<protein>
    <recommendedName>
        <fullName evidence="1">Pyridoxamine 5'-phosphate oxidase Alr4036 family FMN-binding domain-containing protein</fullName>
    </recommendedName>
</protein>
<evidence type="ECO:0000313" key="4">
    <source>
        <dbReference type="Proteomes" id="UP000230605"/>
    </source>
</evidence>
<sequence>MATTANPNSPPTSEAPWKKLFHSHLSKMDSPEFVFSSLTPSTRSESRDGKTPVPYVPRARFCIFRAFWAELPDNKHNTAEKNDRVYESDLPCFTTDVRMQKLFEIFASSAGKADDESLVQGSGGGGPCEAVWWVKLPDEGIMMQWRIKGEAYVVASQDIDTVGEEQTSGVKTVKSELGRRMRVVKEDGVEGWSWAKEIRGHFGNMSPGMRGSFQNPPPGQQVDKPYDEKKHQIGEKVEDLDHPVARENFRVVVIKPEEVESVDLSDPKKGRREVYKFNHQDGTWSHETCWP</sequence>
<proteinExistence type="predicted"/>
<evidence type="ECO:0000259" key="1">
    <source>
        <dbReference type="Pfam" id="PF12766"/>
    </source>
</evidence>
<feature type="domain" description="Pyridoxamine 5'-phosphate oxidase Alr4036 family FMN-binding" evidence="1">
    <location>
        <begin position="15"/>
        <end position="154"/>
    </location>
</feature>
<dbReference type="OrthoDB" id="5394411at2759"/>
<reference evidence="3 5" key="2">
    <citation type="submission" date="2023-09" db="EMBL/GenBank/DDBJ databases">
        <title>Complete-Gapless Cercospora beticola genome.</title>
        <authorList>
            <person name="Wyatt N.A."/>
            <person name="Spanner R.E."/>
            <person name="Bolton M.D."/>
        </authorList>
    </citation>
    <scope>NUCLEOTIDE SEQUENCE [LARGE SCALE GENOMIC DNA]</scope>
    <source>
        <strain evidence="3">Cb09-40</strain>
    </source>
</reference>
<dbReference type="Gene3D" id="2.30.110.10">
    <property type="entry name" value="Electron Transport, Fmn-binding Protein, Chain A"/>
    <property type="match status" value="1"/>
</dbReference>
<reference evidence="2 4" key="1">
    <citation type="submission" date="2015-10" db="EMBL/GenBank/DDBJ databases">
        <title>The cercosporin biosynthetic gene cluster was horizontally transferred to several fungal lineages and shown to be expanded in Cercospora beticola based on microsynteny with recipient genomes.</title>
        <authorList>
            <person name="De Jonge R."/>
            <person name="Ebert M.K."/>
            <person name="Suttle J.C."/>
            <person name="Jurick Ii W.M."/>
            <person name="Secor G.A."/>
            <person name="Thomma B.P."/>
            <person name="Van De Peer Y."/>
            <person name="Bolton M.D."/>
        </authorList>
    </citation>
    <scope>NUCLEOTIDE SEQUENCE [LARGE SCALE GENOMIC DNA]</scope>
    <source>
        <strain evidence="2 4">09-40</strain>
    </source>
</reference>
<dbReference type="InterPro" id="IPR024624">
    <property type="entry name" value="Pyridox_Oxase_Alr4036_FMN-bd"/>
</dbReference>
<dbReference type="AlphaFoldDB" id="A0A2G5H9R9"/>
<keyword evidence="5" id="KW-1185">Reference proteome</keyword>
<gene>
    <name evidence="2" type="ORF">CB0940_07089</name>
    <name evidence="3" type="ORF">RHO25_007650</name>
</gene>
<dbReference type="Pfam" id="PF12766">
    <property type="entry name" value="Pyridox_oxase_2"/>
    <property type="match status" value="1"/>
</dbReference>
<organism evidence="2 4">
    <name type="scientific">Cercospora beticola</name>
    <name type="common">Sugarbeet leaf spot fungus</name>
    <dbReference type="NCBI Taxonomy" id="122368"/>
    <lineage>
        <taxon>Eukaryota</taxon>
        <taxon>Fungi</taxon>
        <taxon>Dikarya</taxon>
        <taxon>Ascomycota</taxon>
        <taxon>Pezizomycotina</taxon>
        <taxon>Dothideomycetes</taxon>
        <taxon>Dothideomycetidae</taxon>
        <taxon>Mycosphaerellales</taxon>
        <taxon>Mycosphaerellaceae</taxon>
        <taxon>Cercospora</taxon>
    </lineage>
</organism>
<name>A0A2G5H9R9_CERBT</name>
<dbReference type="EMBL" id="CP134188">
    <property type="protein sequence ID" value="WPB03014.1"/>
    <property type="molecule type" value="Genomic_DNA"/>
</dbReference>
<evidence type="ECO:0000313" key="2">
    <source>
        <dbReference type="EMBL" id="PIA89286.1"/>
    </source>
</evidence>
<dbReference type="PANTHER" id="PTHR28243:SF1">
    <property type="entry name" value="PYRIDOXAMINE 5'-PHOSPHATE OXIDASE ALR4036 FAMILY FMN-BINDING DOMAIN-CONTAINING PROTEIN"/>
    <property type="match status" value="1"/>
</dbReference>